<reference evidence="1" key="1">
    <citation type="submission" date="2020-08" db="EMBL/GenBank/DDBJ databases">
        <title>Studying the diversity of plant-associated saprophytic bacteria and their role in host health and plant-pathogen interactions.</title>
        <authorList>
            <person name="Potnis N."/>
        </authorList>
    </citation>
    <scope>NUCLEOTIDE SEQUENCE</scope>
    <source>
        <strain evidence="1">F21</strain>
    </source>
</reference>
<comment type="caution">
    <text evidence="1">The sequence shown here is derived from an EMBL/GenBank/DDBJ whole genome shotgun (WGS) entry which is preliminary data.</text>
</comment>
<dbReference type="Proteomes" id="UP000528595">
    <property type="component" value="Unassembled WGS sequence"/>
</dbReference>
<dbReference type="EMBL" id="JACIIQ010000022">
    <property type="protein sequence ID" value="MBB5672332.1"/>
    <property type="molecule type" value="Genomic_DNA"/>
</dbReference>
<proteinExistence type="predicted"/>
<dbReference type="Pfam" id="PF20390">
    <property type="entry name" value="DUF6685"/>
    <property type="match status" value="1"/>
</dbReference>
<protein>
    <submittedName>
        <fullName evidence="1">Uncharacterized protein</fullName>
    </submittedName>
</protein>
<organism evidence="1">
    <name type="scientific">Xanthomonas arboricola</name>
    <dbReference type="NCBI Taxonomy" id="56448"/>
    <lineage>
        <taxon>Bacteria</taxon>
        <taxon>Pseudomonadati</taxon>
        <taxon>Pseudomonadota</taxon>
        <taxon>Gammaproteobacteria</taxon>
        <taxon>Lysobacterales</taxon>
        <taxon>Lysobacteraceae</taxon>
        <taxon>Xanthomonas</taxon>
    </lineage>
</organism>
<dbReference type="AlphaFoldDB" id="A0AB73H2R1"/>
<name>A0AB73H2R1_9XANT</name>
<gene>
    <name evidence="1" type="ORF">FHR65_003930</name>
</gene>
<evidence type="ECO:0000313" key="1">
    <source>
        <dbReference type="EMBL" id="MBB5672332.1"/>
    </source>
</evidence>
<accession>A0AB73H2R1</accession>
<sequence>MSNEIKARQRGIVESYWGSVRQDLFGTPVQLRELVRRRPDALLAPLFKQSVDEGDTPQWELLAEPRVCWPQEPAGQIRMWTYDRGGERSQKVVVEHFKDLITETKSMVTVDIRDIECLVFSKTDLHGFATLDDMAKHACPDWIKDVSHENLRALLAKAPPAYTEGRLSQVDWDGRLTLIAYDGSHHFAAARYLAGQLDVSVPMTMELSTRSINAQALDALENSYDAFVLLDQPAFNQALTEAFQATQVPHGRKELRLGRALGDRTHQLILLPRESVRAMRSASVLHDAGALTLPWLLRAQQLQAHDYISIREQLKSLDLGDHETEVGPRP</sequence>
<dbReference type="InterPro" id="IPR046507">
    <property type="entry name" value="DUF6685"/>
</dbReference>
<dbReference type="RefSeq" id="WP_184578624.1">
    <property type="nucleotide sequence ID" value="NZ_JACIIQ010000022.1"/>
</dbReference>